<sequence>MKHIRTLLPHELPKYREHLLRLNPEDRRLRFGYPITDDGIRAFVDGLTWRKDRILVHHSPAMRVVGAAHLAIEDRETAEMAFSVEAPYRCQGLARELFRRGLLAAGNRNVRNVCLHFLAENGSMRHLARETGMDIHLESGECEAILAAPSATPQSVFAELTAEAQAQTDYLKRMNRRVMFRPSLAIRPA</sequence>
<dbReference type="Gene3D" id="3.40.630.30">
    <property type="match status" value="1"/>
</dbReference>
<dbReference type="KEGG" id="dvn:HQ394_15560"/>
<dbReference type="Pfam" id="PF00583">
    <property type="entry name" value="Acetyltransf_1"/>
    <property type="match status" value="1"/>
</dbReference>
<gene>
    <name evidence="2" type="ORF">HQ394_15560</name>
</gene>
<evidence type="ECO:0000313" key="2">
    <source>
        <dbReference type="EMBL" id="QNT70487.1"/>
    </source>
</evidence>
<dbReference type="InterPro" id="IPR016181">
    <property type="entry name" value="Acyl_CoA_acyltransferase"/>
</dbReference>
<keyword evidence="3" id="KW-1185">Reference proteome</keyword>
<name>A0A7H1N451_9PROT</name>
<organism evidence="2 3">
    <name type="scientific">Defluviicoccus vanus</name>
    <dbReference type="NCBI Taxonomy" id="111831"/>
    <lineage>
        <taxon>Bacteria</taxon>
        <taxon>Pseudomonadati</taxon>
        <taxon>Pseudomonadota</taxon>
        <taxon>Alphaproteobacteria</taxon>
        <taxon>Rhodospirillales</taxon>
        <taxon>Rhodospirillaceae</taxon>
        <taxon>Defluviicoccus</taxon>
    </lineage>
</organism>
<dbReference type="AlphaFoldDB" id="A0A7H1N451"/>
<dbReference type="Proteomes" id="UP000516369">
    <property type="component" value="Chromosome"/>
</dbReference>
<proteinExistence type="predicted"/>
<reference evidence="2 3" key="1">
    <citation type="submission" date="2020-05" db="EMBL/GenBank/DDBJ databases">
        <title>Complete closed genome sequence of Defluviicoccus vanus.</title>
        <authorList>
            <person name="Bessarab I."/>
            <person name="Arumugam K."/>
            <person name="Maszenan A.M."/>
            <person name="Seviour R.J."/>
            <person name="Williams R.B."/>
        </authorList>
    </citation>
    <scope>NUCLEOTIDE SEQUENCE [LARGE SCALE GENOMIC DNA]</scope>
    <source>
        <strain evidence="2 3">Ben 114</strain>
    </source>
</reference>
<dbReference type="SUPFAM" id="SSF55729">
    <property type="entry name" value="Acyl-CoA N-acyltransferases (Nat)"/>
    <property type="match status" value="1"/>
</dbReference>
<dbReference type="RefSeq" id="WP_190260965.1">
    <property type="nucleotide sequence ID" value="NZ_CP053923.1"/>
</dbReference>
<feature type="domain" description="N-acetyltransferase" evidence="1">
    <location>
        <begin position="2"/>
        <end position="152"/>
    </location>
</feature>
<evidence type="ECO:0000313" key="3">
    <source>
        <dbReference type="Proteomes" id="UP000516369"/>
    </source>
</evidence>
<dbReference type="PROSITE" id="PS51186">
    <property type="entry name" value="GNAT"/>
    <property type="match status" value="1"/>
</dbReference>
<dbReference type="EMBL" id="CP053923">
    <property type="protein sequence ID" value="QNT70487.1"/>
    <property type="molecule type" value="Genomic_DNA"/>
</dbReference>
<dbReference type="InterPro" id="IPR000182">
    <property type="entry name" value="GNAT_dom"/>
</dbReference>
<accession>A0A7H1N451</accession>
<dbReference type="GO" id="GO:0016747">
    <property type="term" value="F:acyltransferase activity, transferring groups other than amino-acyl groups"/>
    <property type="evidence" value="ECO:0007669"/>
    <property type="project" value="InterPro"/>
</dbReference>
<protein>
    <recommendedName>
        <fullName evidence="1">N-acetyltransferase domain-containing protein</fullName>
    </recommendedName>
</protein>
<evidence type="ECO:0000259" key="1">
    <source>
        <dbReference type="PROSITE" id="PS51186"/>
    </source>
</evidence>